<evidence type="ECO:0000313" key="3">
    <source>
        <dbReference type="Proteomes" id="UP000075635"/>
    </source>
</evidence>
<feature type="non-terminal residue" evidence="2">
    <location>
        <position position="94"/>
    </location>
</feature>
<protein>
    <submittedName>
        <fullName evidence="2">Uncharacterized protein</fullName>
    </submittedName>
</protein>
<proteinExistence type="predicted"/>
<comment type="caution">
    <text evidence="2">The sequence shown here is derived from an EMBL/GenBank/DDBJ whole genome shotgun (WGS) entry which is preliminary data.</text>
</comment>
<gene>
    <name evidence="2" type="ORF">BE17_36520</name>
</gene>
<feature type="region of interest" description="Disordered" evidence="1">
    <location>
        <begin position="1"/>
        <end position="23"/>
    </location>
</feature>
<evidence type="ECO:0000313" key="2">
    <source>
        <dbReference type="EMBL" id="KYF96607.1"/>
    </source>
</evidence>
<organism evidence="2 3">
    <name type="scientific">Sorangium cellulosum</name>
    <name type="common">Polyangium cellulosum</name>
    <dbReference type="NCBI Taxonomy" id="56"/>
    <lineage>
        <taxon>Bacteria</taxon>
        <taxon>Pseudomonadati</taxon>
        <taxon>Myxococcota</taxon>
        <taxon>Polyangia</taxon>
        <taxon>Polyangiales</taxon>
        <taxon>Polyangiaceae</taxon>
        <taxon>Sorangium</taxon>
    </lineage>
</organism>
<dbReference type="EMBL" id="JEMB01000517">
    <property type="protein sequence ID" value="KYF96607.1"/>
    <property type="molecule type" value="Genomic_DNA"/>
</dbReference>
<dbReference type="AlphaFoldDB" id="A0A150SWQ9"/>
<dbReference type="Proteomes" id="UP000075635">
    <property type="component" value="Unassembled WGS sequence"/>
</dbReference>
<name>A0A150SWQ9_SORCE</name>
<sequence>MTTSTSSGRGSGQRPMREETFMMDPIRERKRRLAALQEQVASGPELPPDLSAALAAAFPGRPVRDVTSLSGGLSGATLIAFVVDGAPYVAKRVG</sequence>
<reference evidence="2 3" key="1">
    <citation type="submission" date="2014-02" db="EMBL/GenBank/DDBJ databases">
        <title>The small core and large imbalanced accessory genome model reveals a collaborative survival strategy of Sorangium cellulosum strains in nature.</title>
        <authorList>
            <person name="Han K."/>
            <person name="Peng R."/>
            <person name="Blom J."/>
            <person name="Li Y.-Z."/>
        </authorList>
    </citation>
    <scope>NUCLEOTIDE SEQUENCE [LARGE SCALE GENOMIC DNA]</scope>
    <source>
        <strain evidence="2 3">So0011-07</strain>
    </source>
</reference>
<evidence type="ECO:0000256" key="1">
    <source>
        <dbReference type="SAM" id="MobiDB-lite"/>
    </source>
</evidence>
<accession>A0A150SWQ9</accession>